<evidence type="ECO:0000256" key="1">
    <source>
        <dbReference type="SAM" id="Phobius"/>
    </source>
</evidence>
<keyword evidence="1" id="KW-1133">Transmembrane helix</keyword>
<proteinExistence type="predicted"/>
<name>A0ABV2H3M5_9HYPH</name>
<feature type="transmembrane region" description="Helical" evidence="1">
    <location>
        <begin position="7"/>
        <end position="28"/>
    </location>
</feature>
<dbReference type="SUPFAM" id="SSF56601">
    <property type="entry name" value="beta-lactamase/transpeptidase-like"/>
    <property type="match status" value="1"/>
</dbReference>
<dbReference type="Pfam" id="PF00144">
    <property type="entry name" value="Beta-lactamase"/>
    <property type="match status" value="1"/>
</dbReference>
<dbReference type="InterPro" id="IPR001466">
    <property type="entry name" value="Beta-lactam-related"/>
</dbReference>
<keyword evidence="1" id="KW-0812">Transmembrane</keyword>
<organism evidence="3 4">
    <name type="scientific">Pseudorhizobium tarimense</name>
    <dbReference type="NCBI Taxonomy" id="1079109"/>
    <lineage>
        <taxon>Bacteria</taxon>
        <taxon>Pseudomonadati</taxon>
        <taxon>Pseudomonadota</taxon>
        <taxon>Alphaproteobacteria</taxon>
        <taxon>Hyphomicrobiales</taxon>
        <taxon>Rhizobiaceae</taxon>
        <taxon>Rhizobium/Agrobacterium group</taxon>
        <taxon>Pseudorhizobium</taxon>
    </lineage>
</organism>
<dbReference type="RefSeq" id="WP_247243161.1">
    <property type="nucleotide sequence ID" value="NZ_JALJRA010000004.1"/>
</dbReference>
<feature type="domain" description="Beta-lactamase-related" evidence="2">
    <location>
        <begin position="163"/>
        <end position="425"/>
    </location>
</feature>
<accession>A0ABV2H3M5</accession>
<protein>
    <submittedName>
        <fullName evidence="3">CubicO group peptidase (Beta-lactamase class C family)</fullName>
    </submittedName>
</protein>
<dbReference type="InterPro" id="IPR050789">
    <property type="entry name" value="Diverse_Enzym_Activities"/>
</dbReference>
<reference evidence="3 4" key="1">
    <citation type="submission" date="2024-06" db="EMBL/GenBank/DDBJ databases">
        <title>Genomic Encyclopedia of Type Strains, Phase IV (KMG-IV): sequencing the most valuable type-strain genomes for metagenomic binning, comparative biology and taxonomic classification.</title>
        <authorList>
            <person name="Goeker M."/>
        </authorList>
    </citation>
    <scope>NUCLEOTIDE SEQUENCE [LARGE SCALE GENOMIC DNA]</scope>
    <source>
        <strain evidence="3 4">DSM 105042</strain>
    </source>
</reference>
<gene>
    <name evidence="3" type="ORF">ABID21_001245</name>
</gene>
<dbReference type="Proteomes" id="UP001549031">
    <property type="component" value="Unassembled WGS sequence"/>
</dbReference>
<comment type="caution">
    <text evidence="3">The sequence shown here is derived from an EMBL/GenBank/DDBJ whole genome shotgun (WGS) entry which is preliminary data.</text>
</comment>
<dbReference type="Gene3D" id="3.40.710.10">
    <property type="entry name" value="DD-peptidase/beta-lactamase superfamily"/>
    <property type="match status" value="1"/>
</dbReference>
<dbReference type="EMBL" id="JBEPLJ010000004">
    <property type="protein sequence ID" value="MET3585143.1"/>
    <property type="molecule type" value="Genomic_DNA"/>
</dbReference>
<dbReference type="PANTHER" id="PTHR43283">
    <property type="entry name" value="BETA-LACTAMASE-RELATED"/>
    <property type="match status" value="1"/>
</dbReference>
<keyword evidence="4" id="KW-1185">Reference proteome</keyword>
<evidence type="ECO:0000313" key="3">
    <source>
        <dbReference type="EMBL" id="MET3585143.1"/>
    </source>
</evidence>
<dbReference type="InterPro" id="IPR012338">
    <property type="entry name" value="Beta-lactam/transpept-like"/>
</dbReference>
<evidence type="ECO:0000313" key="4">
    <source>
        <dbReference type="Proteomes" id="UP001549031"/>
    </source>
</evidence>
<sequence>MSYLPRIFKILAAVLVLCLIGSFLWLYFASPALLRVGAGYTAKIVCSNVFLAGRDPEEVLTVDVQAPGHPLLKLMKVEVDRDEKRVRAALLGFIASNEAVYREGLGCAAVPEHVSAVPAPSALGQASGGGPDAFWPNGDIVESDQAVAAVLSDAAFTGSAMRAVLVVRDGRIIGERYGEGFSADTPLLGWSMTKTVNAAIIGTLMREGRLEPDQRALLPQWSGDPREDITLADLLSMEDGLSFNENYGSVTDVTQMLYLEPDMAAFAAAAPLVTGPGTSFSYSSGSAVLLSRIWMNAFADQMVALRYPNHALFRPLGMRSAVLETDAAGTFVGSSYMYATGRDWARFALLLLRDGVWDGTRILPEGFVGLMAEPNGTSGGRYSKMQTWLPGEDEADLPADTFFLQGHDGQTIAVIPSLDLAVVRLGLTPRRDGYDVTPLVRRIVELSK</sequence>
<evidence type="ECO:0000259" key="2">
    <source>
        <dbReference type="Pfam" id="PF00144"/>
    </source>
</evidence>
<dbReference type="PANTHER" id="PTHR43283:SF7">
    <property type="entry name" value="BETA-LACTAMASE-RELATED DOMAIN-CONTAINING PROTEIN"/>
    <property type="match status" value="1"/>
</dbReference>
<keyword evidence="1" id="KW-0472">Membrane</keyword>